<comment type="caution">
    <text evidence="2">The sequence shown here is derived from an EMBL/GenBank/DDBJ whole genome shotgun (WGS) entry which is preliminary data.</text>
</comment>
<feature type="region of interest" description="Disordered" evidence="1">
    <location>
        <begin position="123"/>
        <end position="158"/>
    </location>
</feature>
<name>A0AAD9LKE0_BABDI</name>
<dbReference type="EMBL" id="JAHBMH010000007">
    <property type="protein sequence ID" value="KAK1939561.1"/>
    <property type="molecule type" value="Genomic_DNA"/>
</dbReference>
<feature type="region of interest" description="Disordered" evidence="1">
    <location>
        <begin position="788"/>
        <end position="808"/>
    </location>
</feature>
<evidence type="ECO:0000313" key="3">
    <source>
        <dbReference type="Proteomes" id="UP001195914"/>
    </source>
</evidence>
<evidence type="ECO:0000313" key="2">
    <source>
        <dbReference type="EMBL" id="KAK1939561.1"/>
    </source>
</evidence>
<feature type="compositionally biased region" description="Acidic residues" evidence="1">
    <location>
        <begin position="144"/>
        <end position="153"/>
    </location>
</feature>
<organism evidence="2 3">
    <name type="scientific">Babesia divergens</name>
    <dbReference type="NCBI Taxonomy" id="32595"/>
    <lineage>
        <taxon>Eukaryota</taxon>
        <taxon>Sar</taxon>
        <taxon>Alveolata</taxon>
        <taxon>Apicomplexa</taxon>
        <taxon>Aconoidasida</taxon>
        <taxon>Piroplasmida</taxon>
        <taxon>Babesiidae</taxon>
        <taxon>Babesia</taxon>
    </lineage>
</organism>
<evidence type="ECO:0000256" key="1">
    <source>
        <dbReference type="SAM" id="MobiDB-lite"/>
    </source>
</evidence>
<dbReference type="Proteomes" id="UP001195914">
    <property type="component" value="Unassembled WGS sequence"/>
</dbReference>
<accession>A0AAD9LKE0</accession>
<reference evidence="2" key="2">
    <citation type="submission" date="2021-05" db="EMBL/GenBank/DDBJ databases">
        <authorList>
            <person name="Pain A."/>
        </authorList>
    </citation>
    <scope>NUCLEOTIDE SEQUENCE</scope>
    <source>
        <strain evidence="2">1802A</strain>
    </source>
</reference>
<feature type="region of interest" description="Disordered" evidence="1">
    <location>
        <begin position="175"/>
        <end position="205"/>
    </location>
</feature>
<keyword evidence="3" id="KW-1185">Reference proteome</keyword>
<proteinExistence type="predicted"/>
<sequence>MVASTVLPILYEFLVSESRYEVRGSEYRARLKAIFNELMCAQLEFPMCNVSAVRQASFKTLEELVNCVGFADCDDVNTFKLDACPGIRQYVYPAIPDFTQIDADFVKSWQYFFGFIDTRDRASASARNRRPKPSSALPEPSLGGEDDSDESSSESDSTICRDTIKAVITADDILNPRQRPENLDSMLSVPPSTVPSTPPNQVGSIATENSTYMHRKVPIYMDSTYKIDKGAVVFGVMNDAQLSYEWSCNTSYSAYAESLKNSVAGTDFVSDGDVSFVEAAIDEDDSGYDSNSSGSDDEATDQFDPNSIFGNYYCPLPRGHKAKLQGIKMDERMGTVEVSSINYTTFTPQAMEVTSMMYVGSDGTPHVSCVGTLAARSPEKPYSNKVKYHNRQSNIQHRLESAISGIFAIKNAIGVHCDSCSGWSLNNGCSIIFCEACEYRLLHVFDPIVLNRLFELRRDLRSELYPAIGYKSLDLGVENSFKDKSGSKYVTIPALCEIGGIYPKASLHDGRYQPNSLNIPMSAAVDLSSIVYTNAELRPYSECRSTILEICRQRRQQRLRAFNDYLEGLLKLYHTSISHESYPLIVNEFDQVFKHALLPIPSAGFDRKRQYFDEVTSSVLCKLPLDIDMLRKVFYRRGVYTWRSDASSSIMPLADEECHDVRGKVQPPIYQWPEVALKNYIRKAPTENKACISVTGKSQSSSLKPCAFLDFVNRTGTLDDIPREYVDHLHQTGRLEVGFPTSLEMHLLCIPDSVLDPSMYSRCGMAFLFSLPSTIQRLCALSTFLRVSGTSHDNPKRRSKDTVVNKTV</sequence>
<feature type="compositionally biased region" description="Basic and acidic residues" evidence="1">
    <location>
        <begin position="793"/>
        <end position="808"/>
    </location>
</feature>
<gene>
    <name evidence="2" type="ORF">X943_001040</name>
</gene>
<protein>
    <submittedName>
        <fullName evidence="2">Uncharacterized protein</fullName>
    </submittedName>
</protein>
<dbReference type="AlphaFoldDB" id="A0AAD9LKE0"/>
<feature type="region of interest" description="Disordered" evidence="1">
    <location>
        <begin position="281"/>
        <end position="304"/>
    </location>
</feature>
<reference evidence="2" key="1">
    <citation type="journal article" date="2014" name="Nucleic Acids Res.">
        <title>The evolutionary dynamics of variant antigen genes in Babesia reveal a history of genomic innovation underlying host-parasite interaction.</title>
        <authorList>
            <person name="Jackson A.P."/>
            <person name="Otto T.D."/>
            <person name="Darby A."/>
            <person name="Ramaprasad A."/>
            <person name="Xia D."/>
            <person name="Echaide I.E."/>
            <person name="Farber M."/>
            <person name="Gahlot S."/>
            <person name="Gamble J."/>
            <person name="Gupta D."/>
            <person name="Gupta Y."/>
            <person name="Jackson L."/>
            <person name="Malandrin L."/>
            <person name="Malas T.B."/>
            <person name="Moussa E."/>
            <person name="Nair M."/>
            <person name="Reid A.J."/>
            <person name="Sanders M."/>
            <person name="Sharma J."/>
            <person name="Tracey A."/>
            <person name="Quail M.A."/>
            <person name="Weir W."/>
            <person name="Wastling J.M."/>
            <person name="Hall N."/>
            <person name="Willadsen P."/>
            <person name="Lingelbach K."/>
            <person name="Shiels B."/>
            <person name="Tait A."/>
            <person name="Berriman M."/>
            <person name="Allred D.R."/>
            <person name="Pain A."/>
        </authorList>
    </citation>
    <scope>NUCLEOTIDE SEQUENCE</scope>
    <source>
        <strain evidence="2">1802A</strain>
    </source>
</reference>